<evidence type="ECO:0000256" key="1">
    <source>
        <dbReference type="SAM" id="Phobius"/>
    </source>
</evidence>
<feature type="transmembrane region" description="Helical" evidence="1">
    <location>
        <begin position="20"/>
        <end position="41"/>
    </location>
</feature>
<accession>A0A918NHL2</accession>
<keyword evidence="1" id="KW-0472">Membrane</keyword>
<reference evidence="2" key="1">
    <citation type="journal article" date="2014" name="Int. J. Syst. Evol. Microbiol.">
        <title>Complete genome sequence of Corynebacterium casei LMG S-19264T (=DSM 44701T), isolated from a smear-ripened cheese.</title>
        <authorList>
            <consortium name="US DOE Joint Genome Institute (JGI-PGF)"/>
            <person name="Walter F."/>
            <person name="Albersmeier A."/>
            <person name="Kalinowski J."/>
            <person name="Ruckert C."/>
        </authorList>
    </citation>
    <scope>NUCLEOTIDE SEQUENCE</scope>
    <source>
        <strain evidence="2">KCTC 22169</strain>
    </source>
</reference>
<evidence type="ECO:0000313" key="2">
    <source>
        <dbReference type="EMBL" id="GGX68243.1"/>
    </source>
</evidence>
<dbReference type="AlphaFoldDB" id="A0A918NHL2"/>
<keyword evidence="3" id="KW-1185">Reference proteome</keyword>
<keyword evidence="1" id="KW-1133">Transmembrane helix</keyword>
<name>A0A918NHL2_9GAMM</name>
<reference evidence="2" key="2">
    <citation type="submission" date="2020-09" db="EMBL/GenBank/DDBJ databases">
        <authorList>
            <person name="Sun Q."/>
            <person name="Kim S."/>
        </authorList>
    </citation>
    <scope>NUCLEOTIDE SEQUENCE</scope>
    <source>
        <strain evidence="2">KCTC 22169</strain>
    </source>
</reference>
<evidence type="ECO:0000313" key="3">
    <source>
        <dbReference type="Proteomes" id="UP000626148"/>
    </source>
</evidence>
<keyword evidence="1" id="KW-0812">Transmembrane</keyword>
<sequence>MFTSWHAGRRIQAVLNKFHIMGYLALAWVLGSSLGLVLEWLGRLMAGH</sequence>
<comment type="caution">
    <text evidence="2">The sequence shown here is derived from an EMBL/GenBank/DDBJ whole genome shotgun (WGS) entry which is preliminary data.</text>
</comment>
<gene>
    <name evidence="2" type="ORF">GCM10007392_39760</name>
</gene>
<proteinExistence type="predicted"/>
<organism evidence="2 3">
    <name type="scientific">Saccharospirillum salsuginis</name>
    <dbReference type="NCBI Taxonomy" id="418750"/>
    <lineage>
        <taxon>Bacteria</taxon>
        <taxon>Pseudomonadati</taxon>
        <taxon>Pseudomonadota</taxon>
        <taxon>Gammaproteobacteria</taxon>
        <taxon>Oceanospirillales</taxon>
        <taxon>Saccharospirillaceae</taxon>
        <taxon>Saccharospirillum</taxon>
    </lineage>
</organism>
<dbReference type="EMBL" id="BMXR01000012">
    <property type="protein sequence ID" value="GGX68243.1"/>
    <property type="molecule type" value="Genomic_DNA"/>
</dbReference>
<protein>
    <submittedName>
        <fullName evidence="2">Uncharacterized protein</fullName>
    </submittedName>
</protein>
<dbReference type="Proteomes" id="UP000626148">
    <property type="component" value="Unassembled WGS sequence"/>
</dbReference>